<organism evidence="3 4">
    <name type="scientific">Candidatus Brocadia sinica JPN1</name>
    <dbReference type="NCBI Taxonomy" id="1197129"/>
    <lineage>
        <taxon>Bacteria</taxon>
        <taxon>Pseudomonadati</taxon>
        <taxon>Planctomycetota</taxon>
        <taxon>Candidatus Brocadiia</taxon>
        <taxon>Candidatus Brocadiales</taxon>
        <taxon>Candidatus Brocadiaceae</taxon>
        <taxon>Candidatus Brocadia</taxon>
    </lineage>
</organism>
<evidence type="ECO:0000313" key="4">
    <source>
        <dbReference type="Proteomes" id="UP000032309"/>
    </source>
</evidence>
<feature type="region of interest" description="Disordered" evidence="1">
    <location>
        <begin position="156"/>
        <end position="176"/>
    </location>
</feature>
<gene>
    <name evidence="3" type="ORF">BROSI_A2985</name>
</gene>
<dbReference type="EMBL" id="BAFN01000001">
    <property type="protein sequence ID" value="GAN34449.1"/>
    <property type="molecule type" value="Genomic_DNA"/>
</dbReference>
<comment type="caution">
    <text evidence="3">The sequence shown here is derived from an EMBL/GenBank/DDBJ whole genome shotgun (WGS) entry which is preliminary data.</text>
</comment>
<dbReference type="PROSITE" id="PS51257">
    <property type="entry name" value="PROKAR_LIPOPROTEIN"/>
    <property type="match status" value="1"/>
</dbReference>
<evidence type="ECO:0000256" key="1">
    <source>
        <dbReference type="SAM" id="MobiDB-lite"/>
    </source>
</evidence>
<keyword evidence="4" id="KW-1185">Reference proteome</keyword>
<feature type="chain" id="PRO_5045437034" evidence="2">
    <location>
        <begin position="24"/>
        <end position="176"/>
    </location>
</feature>
<feature type="signal peptide" evidence="2">
    <location>
        <begin position="1"/>
        <end position="23"/>
    </location>
</feature>
<evidence type="ECO:0000256" key="2">
    <source>
        <dbReference type="SAM" id="SignalP"/>
    </source>
</evidence>
<keyword evidence="2" id="KW-0732">Signal</keyword>
<protein>
    <submittedName>
        <fullName evidence="3">Ferredoxin 2Fe-2S</fullName>
    </submittedName>
</protein>
<dbReference type="Proteomes" id="UP000032309">
    <property type="component" value="Unassembled WGS sequence"/>
</dbReference>
<dbReference type="RefSeq" id="WP_052564456.1">
    <property type="nucleotide sequence ID" value="NZ_BAFN01000001.1"/>
</dbReference>
<reference evidence="4" key="1">
    <citation type="journal article" date="2015" name="Genome Announc.">
        <title>Draft Genome Sequence of an Anaerobic Ammonium-Oxidizing Bacterium, "Candidatus Brocadia sinica".</title>
        <authorList>
            <person name="Oshiki M."/>
            <person name="Shinyako-Hata K."/>
            <person name="Satoh H."/>
            <person name="Okabe S."/>
        </authorList>
    </citation>
    <scope>NUCLEOTIDE SEQUENCE [LARGE SCALE GENOMIC DNA]</scope>
    <source>
        <strain evidence="4">JPN1</strain>
    </source>
</reference>
<accession>A0ABQ0K097</accession>
<sequence length="176" mass="20060">MIRKSFFAGLVVVGCIIATQGFADEAPKGEKEKSELAKIMGEIDKHYKAVEQISGYYKYTSNDWKVISEASANITQLTKTIISKFPRPDDKKYQDLNKIMLSEAEKMLEVVNHKDEKGALEDAQWQVRRLRQTCALCHKHLGIHIYPQLYPGKKEELQPGQQEIPAPKETGVPKDW</sequence>
<proteinExistence type="predicted"/>
<evidence type="ECO:0000313" key="3">
    <source>
        <dbReference type="EMBL" id="GAN34449.1"/>
    </source>
</evidence>
<name>A0ABQ0K097_9BACT</name>